<dbReference type="EMBL" id="FO704550">
    <property type="protein sequence ID" value="CDG15837.1"/>
    <property type="molecule type" value="Genomic_DNA"/>
</dbReference>
<accession>A0A068QM10</accession>
<dbReference type="HOGENOM" id="CLU_3142344_0_0_6"/>
<evidence type="ECO:0000313" key="2">
    <source>
        <dbReference type="Proteomes" id="UP000032721"/>
    </source>
</evidence>
<organism evidence="1 2">
    <name type="scientific">Xenorhabdus doucetiae</name>
    <dbReference type="NCBI Taxonomy" id="351671"/>
    <lineage>
        <taxon>Bacteria</taxon>
        <taxon>Pseudomonadati</taxon>
        <taxon>Pseudomonadota</taxon>
        <taxon>Gammaproteobacteria</taxon>
        <taxon>Enterobacterales</taxon>
        <taxon>Morganellaceae</taxon>
        <taxon>Xenorhabdus</taxon>
    </lineage>
</organism>
<sequence>MDCEKPSIMLGFFISVDNAMAVTFKSGDVCERQTLFSYTTVFLMMSRQA</sequence>
<name>A0A068QM10_9GAMM</name>
<proteinExistence type="predicted"/>
<protein>
    <submittedName>
        <fullName evidence="1">Uncharacterized protein</fullName>
    </submittedName>
</protein>
<dbReference type="STRING" id="351671.XDD1_0126"/>
<dbReference type="KEGG" id="xdo:XDD1_0126"/>
<dbReference type="Proteomes" id="UP000032721">
    <property type="component" value="Chromosome"/>
</dbReference>
<evidence type="ECO:0000313" key="1">
    <source>
        <dbReference type="EMBL" id="CDG15837.1"/>
    </source>
</evidence>
<gene>
    <name evidence="1" type="ORF">XDD1_0126</name>
</gene>
<dbReference type="AlphaFoldDB" id="A0A068QM10"/>
<reference evidence="1 2" key="1">
    <citation type="submission" date="2013-07" db="EMBL/GenBank/DDBJ databases">
        <authorList>
            <person name="Genoscope - CEA"/>
        </authorList>
    </citation>
    <scope>NUCLEOTIDE SEQUENCE [LARGE SCALE GENOMIC DNA]</scope>
    <source>
        <strain evidence="2">FRM16 / DSM 17909</strain>
    </source>
</reference>